<dbReference type="EMBL" id="JACGWK010000014">
    <property type="protein sequence ID" value="KAL0317848.1"/>
    <property type="molecule type" value="Genomic_DNA"/>
</dbReference>
<evidence type="ECO:0000256" key="4">
    <source>
        <dbReference type="ARBA" id="ARBA00022833"/>
    </source>
</evidence>
<dbReference type="Gene3D" id="3.40.50.720">
    <property type="entry name" value="NAD(P)-binding Rossmann-like Domain"/>
    <property type="match status" value="1"/>
</dbReference>
<dbReference type="GO" id="GO:0051903">
    <property type="term" value="F:S-(hydroxymethyl)glutathione dehydrogenase [NAD(P)+] activity"/>
    <property type="evidence" value="ECO:0007669"/>
    <property type="project" value="TreeGrafter"/>
</dbReference>
<dbReference type="GO" id="GO:0005829">
    <property type="term" value="C:cytosol"/>
    <property type="evidence" value="ECO:0007669"/>
    <property type="project" value="TreeGrafter"/>
</dbReference>
<evidence type="ECO:0000256" key="2">
    <source>
        <dbReference type="ARBA" id="ARBA00011738"/>
    </source>
</evidence>
<reference evidence="6" key="2">
    <citation type="journal article" date="2024" name="Plant">
        <title>Genomic evolution and insights into agronomic trait innovations of Sesamum species.</title>
        <authorList>
            <person name="Miao H."/>
            <person name="Wang L."/>
            <person name="Qu L."/>
            <person name="Liu H."/>
            <person name="Sun Y."/>
            <person name="Le M."/>
            <person name="Wang Q."/>
            <person name="Wei S."/>
            <person name="Zheng Y."/>
            <person name="Lin W."/>
            <person name="Duan Y."/>
            <person name="Cao H."/>
            <person name="Xiong S."/>
            <person name="Wang X."/>
            <person name="Wei L."/>
            <person name="Li C."/>
            <person name="Ma Q."/>
            <person name="Ju M."/>
            <person name="Zhao R."/>
            <person name="Li G."/>
            <person name="Mu C."/>
            <person name="Tian Q."/>
            <person name="Mei H."/>
            <person name="Zhang T."/>
            <person name="Gao T."/>
            <person name="Zhang H."/>
        </authorList>
    </citation>
    <scope>NUCLEOTIDE SEQUENCE</scope>
    <source>
        <strain evidence="6">G01</strain>
    </source>
</reference>
<gene>
    <name evidence="6" type="ORF">Sangu_2199100</name>
</gene>
<keyword evidence="4" id="KW-0862">Zinc</keyword>
<dbReference type="Gene3D" id="3.90.180.10">
    <property type="entry name" value="Medium-chain alcohol dehydrogenases, catalytic domain"/>
    <property type="match status" value="2"/>
</dbReference>
<evidence type="ECO:0000256" key="3">
    <source>
        <dbReference type="ARBA" id="ARBA00022723"/>
    </source>
</evidence>
<evidence type="ECO:0000256" key="1">
    <source>
        <dbReference type="ARBA" id="ARBA00001947"/>
    </source>
</evidence>
<dbReference type="InterPro" id="IPR013149">
    <property type="entry name" value="ADH-like_C"/>
</dbReference>
<keyword evidence="3" id="KW-0479">Metal-binding</keyword>
<comment type="subunit">
    <text evidence="2">Homodimer.</text>
</comment>
<dbReference type="AlphaFoldDB" id="A0AAW2LGM1"/>
<dbReference type="PANTHER" id="PTHR43880:SF38">
    <property type="entry name" value="ALCOHOL DEHYDROGENASE-RELATED"/>
    <property type="match status" value="1"/>
</dbReference>
<dbReference type="Pfam" id="PF00107">
    <property type="entry name" value="ADH_zinc_N"/>
    <property type="match status" value="1"/>
</dbReference>
<dbReference type="PANTHER" id="PTHR43880">
    <property type="entry name" value="ALCOHOL DEHYDROGENASE"/>
    <property type="match status" value="1"/>
</dbReference>
<dbReference type="GO" id="GO:0046294">
    <property type="term" value="P:formaldehyde catabolic process"/>
    <property type="evidence" value="ECO:0007669"/>
    <property type="project" value="TreeGrafter"/>
</dbReference>
<dbReference type="GO" id="GO:0008270">
    <property type="term" value="F:zinc ion binding"/>
    <property type="evidence" value="ECO:0007669"/>
    <property type="project" value="TreeGrafter"/>
</dbReference>
<evidence type="ECO:0000313" key="6">
    <source>
        <dbReference type="EMBL" id="KAL0317848.1"/>
    </source>
</evidence>
<organism evidence="6">
    <name type="scientific">Sesamum angustifolium</name>
    <dbReference type="NCBI Taxonomy" id="2727405"/>
    <lineage>
        <taxon>Eukaryota</taxon>
        <taxon>Viridiplantae</taxon>
        <taxon>Streptophyta</taxon>
        <taxon>Embryophyta</taxon>
        <taxon>Tracheophyta</taxon>
        <taxon>Spermatophyta</taxon>
        <taxon>Magnoliopsida</taxon>
        <taxon>eudicotyledons</taxon>
        <taxon>Gunneridae</taxon>
        <taxon>Pentapetalae</taxon>
        <taxon>asterids</taxon>
        <taxon>lamiids</taxon>
        <taxon>Lamiales</taxon>
        <taxon>Pedaliaceae</taxon>
        <taxon>Sesamum</taxon>
    </lineage>
</organism>
<dbReference type="SUPFAM" id="SSF51735">
    <property type="entry name" value="NAD(P)-binding Rossmann-fold domains"/>
    <property type="match status" value="1"/>
</dbReference>
<name>A0AAW2LGM1_9LAMI</name>
<proteinExistence type="predicted"/>
<dbReference type="InterPro" id="IPR011032">
    <property type="entry name" value="GroES-like_sf"/>
</dbReference>
<feature type="domain" description="Alcohol dehydrogenase-like C-terminal" evidence="5">
    <location>
        <begin position="136"/>
        <end position="262"/>
    </location>
</feature>
<dbReference type="InterPro" id="IPR036291">
    <property type="entry name" value="NAD(P)-bd_dom_sf"/>
</dbReference>
<accession>A0AAW2LGM1</accession>
<sequence>MCSGCYLKENESPKVEEIQVEGPKSGEVRVRMLFASICHTDVLGCRGFPTPLFPRVLGHEGVGMSIQGQQLYHFLSCSTWSQYTVVDVNYLVKIHPNIPLPHASFLSCGFTTGFGAVWKEAKVHKGSTVAVVGLGAVGLGVIEGARVHGASRIIGIDINQSKQAVGEAFGMTDFINPKLESDKSISEMVKLLTGGCGVDYSFECTGVAQLVNEALETTKVGIGKLMMLGAATDKSVEIDFVTLLSCRTLKYAVFGGVKVQSDLPLVIHKCINKEIQNLDRLSTHQVALEDISTAFQLLKEPQCVKALQVFSRAPKVSRLNVHKQQDIRDSARQAHIRAKPEGIPTTLSDD</sequence>
<protein>
    <submittedName>
        <fullName evidence="6">CYP enzymes assisting alcohol dehydrogenase</fullName>
    </submittedName>
</protein>
<dbReference type="SUPFAM" id="SSF50129">
    <property type="entry name" value="GroES-like"/>
    <property type="match status" value="1"/>
</dbReference>
<dbReference type="FunFam" id="3.40.50.720:FF:000003">
    <property type="entry name" value="S-(hydroxymethyl)glutathione dehydrogenase"/>
    <property type="match status" value="1"/>
</dbReference>
<reference evidence="6" key="1">
    <citation type="submission" date="2020-06" db="EMBL/GenBank/DDBJ databases">
        <authorList>
            <person name="Li T."/>
            <person name="Hu X."/>
            <person name="Zhang T."/>
            <person name="Song X."/>
            <person name="Zhang H."/>
            <person name="Dai N."/>
            <person name="Sheng W."/>
            <person name="Hou X."/>
            <person name="Wei L."/>
        </authorList>
    </citation>
    <scope>NUCLEOTIDE SEQUENCE</scope>
    <source>
        <strain evidence="6">G01</strain>
        <tissue evidence="6">Leaf</tissue>
    </source>
</reference>
<evidence type="ECO:0000259" key="5">
    <source>
        <dbReference type="Pfam" id="PF00107"/>
    </source>
</evidence>
<comment type="cofactor">
    <cofactor evidence="1">
        <name>Zn(2+)</name>
        <dbReference type="ChEBI" id="CHEBI:29105"/>
    </cofactor>
</comment>
<comment type="caution">
    <text evidence="6">The sequence shown here is derived from an EMBL/GenBank/DDBJ whole genome shotgun (WGS) entry which is preliminary data.</text>
</comment>